<feature type="compositionally biased region" description="Acidic residues" evidence="2">
    <location>
        <begin position="463"/>
        <end position="474"/>
    </location>
</feature>
<keyword evidence="5" id="KW-1185">Reference proteome</keyword>
<evidence type="ECO:0000313" key="5">
    <source>
        <dbReference type="Proteomes" id="UP000095085"/>
    </source>
</evidence>
<dbReference type="Proteomes" id="UP000095085">
    <property type="component" value="Unassembled WGS sequence"/>
</dbReference>
<dbReference type="SMART" id="SM00546">
    <property type="entry name" value="CUE"/>
    <property type="match status" value="1"/>
</dbReference>
<gene>
    <name evidence="4" type="ORF">HYPBUDRAFT_143652</name>
</gene>
<dbReference type="OrthoDB" id="5577209at2759"/>
<feature type="region of interest" description="Disordered" evidence="2">
    <location>
        <begin position="594"/>
        <end position="681"/>
    </location>
</feature>
<evidence type="ECO:0000256" key="2">
    <source>
        <dbReference type="SAM" id="MobiDB-lite"/>
    </source>
</evidence>
<feature type="compositionally biased region" description="Basic residues" evidence="2">
    <location>
        <begin position="657"/>
        <end position="671"/>
    </location>
</feature>
<feature type="region of interest" description="Disordered" evidence="2">
    <location>
        <begin position="427"/>
        <end position="450"/>
    </location>
</feature>
<evidence type="ECO:0000259" key="3">
    <source>
        <dbReference type="PROSITE" id="PS51140"/>
    </source>
</evidence>
<protein>
    <recommendedName>
        <fullName evidence="3">CUE domain-containing protein</fullName>
    </recommendedName>
</protein>
<name>A0A1E4REP9_9ASCO</name>
<accession>A0A1E4REP9</accession>
<dbReference type="GO" id="GO:0043130">
    <property type="term" value="F:ubiquitin binding"/>
    <property type="evidence" value="ECO:0007669"/>
    <property type="project" value="InterPro"/>
</dbReference>
<organism evidence="4 5">
    <name type="scientific">Hyphopichia burtonii NRRL Y-1933</name>
    <dbReference type="NCBI Taxonomy" id="984485"/>
    <lineage>
        <taxon>Eukaryota</taxon>
        <taxon>Fungi</taxon>
        <taxon>Dikarya</taxon>
        <taxon>Ascomycota</taxon>
        <taxon>Saccharomycotina</taxon>
        <taxon>Pichiomycetes</taxon>
        <taxon>Debaryomycetaceae</taxon>
        <taxon>Hyphopichia</taxon>
    </lineage>
</organism>
<feature type="compositionally biased region" description="Basic and acidic residues" evidence="2">
    <location>
        <begin position="512"/>
        <end position="527"/>
    </location>
</feature>
<feature type="region of interest" description="Disordered" evidence="2">
    <location>
        <begin position="462"/>
        <end position="527"/>
    </location>
</feature>
<dbReference type="EMBL" id="KV454544">
    <property type="protein sequence ID" value="ODV65721.1"/>
    <property type="molecule type" value="Genomic_DNA"/>
</dbReference>
<feature type="domain" description="CUE" evidence="3">
    <location>
        <begin position="344"/>
        <end position="387"/>
    </location>
</feature>
<dbReference type="CDD" id="cd14373">
    <property type="entry name" value="CUE_Cue3p_like"/>
    <property type="match status" value="1"/>
</dbReference>
<feature type="compositionally biased region" description="Basic and acidic residues" evidence="2">
    <location>
        <begin position="624"/>
        <end position="656"/>
    </location>
</feature>
<sequence>MSSPSPSSQVDENLIHIPIPHYPPFKLRSSLIDKDPVIWVHLLEAYINLFKFLISPESQVKRLNVKSQQQLQLFLKVFLFETSEETSKIFSLGAINPDITTNTTILRAYVFQLIKSYSLVKLSLTGESIWHFITIYAKNNASTVRGLVDGTFKSKYNDNKKSGNISSISSVHKYLEGLISNGQFKQADLTTLSYLLGQHTSAGAKTKTFNISGANSNNPKTKSINKNLTNSSNFAEKFVDTNFIEILEKLYVNGRGVHAKTVEKIMVVSIISLSTAKVANLVTGLGINQVKALILSPLLSTVIISDAYSELNPGLEERLPFLRKLTFVGDNSEDELSKGDSIDVSPEHISLLQDLFPQLTNKQAITVLKENNGDVEHVTNILLENPDSISDIKEYEPKRKSAEDSQEAQRRVANELKKAQARFKNFDNGAIVQGKHQMSKKEVSNPEDLKKKTLSAALKLMYEDDEDEPDDTYEEQEKTTGAAVDDPNAKGNKGNASSKFKVLVDDDAESSASRRRDETPPPRTESKIDLIERYLFSVYKTKGEESFSKTARKASLRQTMKKSTGWSDEQIEGWLRMLHKSPKRYKLLEEYFLFGGGNPNRAPQPPPIEKLNLGDSEPPQPKPIKIEKKPKSDQKSNESNDKTKAKKDNAKNEKNKASRANHNRKTGHNKKMAAQIAGMRQ</sequence>
<dbReference type="InterPro" id="IPR041808">
    <property type="entry name" value="Cue3_CUE"/>
</dbReference>
<dbReference type="STRING" id="984485.A0A1E4REP9"/>
<proteinExistence type="predicted"/>
<reference evidence="5" key="1">
    <citation type="submission" date="2016-05" db="EMBL/GenBank/DDBJ databases">
        <title>Comparative genomics of biotechnologically important yeasts.</title>
        <authorList>
            <consortium name="DOE Joint Genome Institute"/>
            <person name="Riley R."/>
            <person name="Haridas S."/>
            <person name="Wolfe K.H."/>
            <person name="Lopes M.R."/>
            <person name="Hittinger C.T."/>
            <person name="Goker M."/>
            <person name="Salamov A."/>
            <person name="Wisecaver J."/>
            <person name="Long T.M."/>
            <person name="Aerts A.L."/>
            <person name="Barry K."/>
            <person name="Choi C."/>
            <person name="Clum A."/>
            <person name="Coughlan A.Y."/>
            <person name="Deshpande S."/>
            <person name="Douglass A.P."/>
            <person name="Hanson S.J."/>
            <person name="Klenk H.-P."/>
            <person name="Labutti K."/>
            <person name="Lapidus A."/>
            <person name="Lindquist E."/>
            <person name="Lipzen A."/>
            <person name="Meier-Kolthoff J.P."/>
            <person name="Ohm R.A."/>
            <person name="Otillar R.P."/>
            <person name="Pangilinan J."/>
            <person name="Peng Y."/>
            <person name="Rokas A."/>
            <person name="Rosa C.A."/>
            <person name="Scheuner C."/>
            <person name="Sibirny A.A."/>
            <person name="Slot J.C."/>
            <person name="Stielow J.B."/>
            <person name="Sun H."/>
            <person name="Kurtzman C.P."/>
            <person name="Blackwell M."/>
            <person name="Grigoriev I.V."/>
            <person name="Jeffries T.W."/>
        </authorList>
    </citation>
    <scope>NUCLEOTIDE SEQUENCE [LARGE SCALE GENOMIC DNA]</scope>
    <source>
        <strain evidence="5">NRRL Y-1933</strain>
    </source>
</reference>
<dbReference type="AlphaFoldDB" id="A0A1E4REP9"/>
<keyword evidence="1" id="KW-0833">Ubl conjugation pathway</keyword>
<evidence type="ECO:0000313" key="4">
    <source>
        <dbReference type="EMBL" id="ODV65721.1"/>
    </source>
</evidence>
<dbReference type="InterPro" id="IPR003892">
    <property type="entry name" value="CUE"/>
</dbReference>
<dbReference type="RefSeq" id="XP_020074788.1">
    <property type="nucleotide sequence ID" value="XM_020219862.1"/>
</dbReference>
<feature type="compositionally biased region" description="Basic and acidic residues" evidence="2">
    <location>
        <begin position="439"/>
        <end position="450"/>
    </location>
</feature>
<dbReference type="Pfam" id="PF02845">
    <property type="entry name" value="CUE"/>
    <property type="match status" value="1"/>
</dbReference>
<dbReference type="PROSITE" id="PS51140">
    <property type="entry name" value="CUE"/>
    <property type="match status" value="1"/>
</dbReference>
<dbReference type="GeneID" id="30994412"/>
<evidence type="ECO:0000256" key="1">
    <source>
        <dbReference type="ARBA" id="ARBA00022786"/>
    </source>
</evidence>